<evidence type="ECO:0000313" key="2">
    <source>
        <dbReference type="EMBL" id="GAA3617322.1"/>
    </source>
</evidence>
<dbReference type="Proteomes" id="UP001501490">
    <property type="component" value="Unassembled WGS sequence"/>
</dbReference>
<comment type="caution">
    <text evidence="2">The sequence shown here is derived from an EMBL/GenBank/DDBJ whole genome shotgun (WGS) entry which is preliminary data.</text>
</comment>
<name>A0ABP6ZUT5_9ACTN</name>
<dbReference type="EMBL" id="BAABAB010000014">
    <property type="protein sequence ID" value="GAA3617322.1"/>
    <property type="molecule type" value="Genomic_DNA"/>
</dbReference>
<reference evidence="3" key="1">
    <citation type="journal article" date="2019" name="Int. J. Syst. Evol. Microbiol.">
        <title>The Global Catalogue of Microorganisms (GCM) 10K type strain sequencing project: providing services to taxonomists for standard genome sequencing and annotation.</title>
        <authorList>
            <consortium name="The Broad Institute Genomics Platform"/>
            <consortium name="The Broad Institute Genome Sequencing Center for Infectious Disease"/>
            <person name="Wu L."/>
            <person name="Ma J."/>
        </authorList>
    </citation>
    <scope>NUCLEOTIDE SEQUENCE [LARGE SCALE GENOMIC DNA]</scope>
    <source>
        <strain evidence="3">JCM 16929</strain>
    </source>
</reference>
<organism evidence="2 3">
    <name type="scientific">Microlunatus ginsengisoli</name>
    <dbReference type="NCBI Taxonomy" id="363863"/>
    <lineage>
        <taxon>Bacteria</taxon>
        <taxon>Bacillati</taxon>
        <taxon>Actinomycetota</taxon>
        <taxon>Actinomycetes</taxon>
        <taxon>Propionibacteriales</taxon>
        <taxon>Propionibacteriaceae</taxon>
        <taxon>Microlunatus</taxon>
    </lineage>
</organism>
<evidence type="ECO:0000313" key="3">
    <source>
        <dbReference type="Proteomes" id="UP001501490"/>
    </source>
</evidence>
<gene>
    <name evidence="2" type="ORF">GCM10022236_19330</name>
</gene>
<protein>
    <submittedName>
        <fullName evidence="2">Uncharacterized protein</fullName>
    </submittedName>
</protein>
<feature type="region of interest" description="Disordered" evidence="1">
    <location>
        <begin position="1"/>
        <end position="30"/>
    </location>
</feature>
<proteinExistence type="predicted"/>
<sequence>MLREAFASEHREHGFDGSPDEDPPFATDPGTLLTTKIARTVIAGELHT</sequence>
<accession>A0ABP6ZUT5</accession>
<evidence type="ECO:0000256" key="1">
    <source>
        <dbReference type="SAM" id="MobiDB-lite"/>
    </source>
</evidence>
<keyword evidence="3" id="KW-1185">Reference proteome</keyword>
<feature type="compositionally biased region" description="Basic and acidic residues" evidence="1">
    <location>
        <begin position="1"/>
        <end position="15"/>
    </location>
</feature>